<dbReference type="InterPro" id="IPR013083">
    <property type="entry name" value="Znf_RING/FYVE/PHD"/>
</dbReference>
<dbReference type="Gene3D" id="3.10.110.10">
    <property type="entry name" value="Ubiquitin Conjugating Enzyme"/>
    <property type="match status" value="1"/>
</dbReference>
<reference evidence="16" key="1">
    <citation type="journal article" date="2023" name="Mol. Phylogenet. Evol.">
        <title>Genome-scale phylogeny and comparative genomics of the fungal order Sordariales.</title>
        <authorList>
            <person name="Hensen N."/>
            <person name="Bonometti L."/>
            <person name="Westerberg I."/>
            <person name="Brannstrom I.O."/>
            <person name="Guillou S."/>
            <person name="Cros-Aarteil S."/>
            <person name="Calhoun S."/>
            <person name="Haridas S."/>
            <person name="Kuo A."/>
            <person name="Mondo S."/>
            <person name="Pangilinan J."/>
            <person name="Riley R."/>
            <person name="LaButti K."/>
            <person name="Andreopoulos B."/>
            <person name="Lipzen A."/>
            <person name="Chen C."/>
            <person name="Yan M."/>
            <person name="Daum C."/>
            <person name="Ng V."/>
            <person name="Clum A."/>
            <person name="Steindorff A."/>
            <person name="Ohm R.A."/>
            <person name="Martin F."/>
            <person name="Silar P."/>
            <person name="Natvig D.O."/>
            <person name="Lalanne C."/>
            <person name="Gautier V."/>
            <person name="Ament-Velasquez S.L."/>
            <person name="Kruys A."/>
            <person name="Hutchinson M.I."/>
            <person name="Powell A.J."/>
            <person name="Barry K."/>
            <person name="Miller A.N."/>
            <person name="Grigoriev I.V."/>
            <person name="Debuchy R."/>
            <person name="Gladieux P."/>
            <person name="Hiltunen Thoren M."/>
            <person name="Johannesson H."/>
        </authorList>
    </citation>
    <scope>NUCLEOTIDE SEQUENCE</scope>
    <source>
        <strain evidence="16">CBS 990.96</strain>
    </source>
</reference>
<dbReference type="PANTHER" id="PTHR11685">
    <property type="entry name" value="RBR FAMILY RING FINGER AND IBR DOMAIN-CONTAINING"/>
    <property type="match status" value="1"/>
</dbReference>
<evidence type="ECO:0000256" key="3">
    <source>
        <dbReference type="ARBA" id="ARBA00012251"/>
    </source>
</evidence>
<feature type="compositionally biased region" description="Low complexity" evidence="12">
    <location>
        <begin position="638"/>
        <end position="662"/>
    </location>
</feature>
<dbReference type="InterPro" id="IPR031127">
    <property type="entry name" value="E3_UB_ligase_RBR"/>
</dbReference>
<feature type="region of interest" description="Disordered" evidence="12">
    <location>
        <begin position="322"/>
        <end position="358"/>
    </location>
</feature>
<dbReference type="EMBL" id="MU865321">
    <property type="protein sequence ID" value="KAK4228211.1"/>
    <property type="molecule type" value="Genomic_DNA"/>
</dbReference>
<feature type="compositionally biased region" description="Acidic residues" evidence="12">
    <location>
        <begin position="330"/>
        <end position="347"/>
    </location>
</feature>
<evidence type="ECO:0000256" key="12">
    <source>
        <dbReference type="SAM" id="MobiDB-lite"/>
    </source>
</evidence>
<gene>
    <name evidence="16" type="ORF">QBC38DRAFT_475525</name>
</gene>
<keyword evidence="5" id="KW-0479">Metal-binding</keyword>
<dbReference type="CDD" id="cd23820">
    <property type="entry name" value="RWD_RNF14"/>
    <property type="match status" value="1"/>
</dbReference>
<feature type="compositionally biased region" description="Gly residues" evidence="12">
    <location>
        <begin position="584"/>
        <end position="605"/>
    </location>
</feature>
<dbReference type="CDD" id="cd20354">
    <property type="entry name" value="Rcat_RBR_RNF14"/>
    <property type="match status" value="1"/>
</dbReference>
<protein>
    <recommendedName>
        <fullName evidence="3">RBR-type E3 ubiquitin transferase</fullName>
        <ecNumber evidence="3">2.3.2.31</ecNumber>
    </recommendedName>
</protein>
<evidence type="ECO:0000256" key="10">
    <source>
        <dbReference type="ARBA" id="ARBA00044508"/>
    </source>
</evidence>
<dbReference type="FunFam" id="3.30.40.10:FF:000416">
    <property type="entry name" value="RBR-type E3 ubiquitin transferase"/>
    <property type="match status" value="1"/>
</dbReference>
<comment type="catalytic activity">
    <reaction evidence="1">
        <text>[E2 ubiquitin-conjugating enzyme]-S-ubiquitinyl-L-cysteine + [acceptor protein]-L-lysine = [E2 ubiquitin-conjugating enzyme]-L-cysteine + [acceptor protein]-N(6)-ubiquitinyl-L-lysine.</text>
        <dbReference type="EC" id="2.3.2.31"/>
    </reaction>
</comment>
<evidence type="ECO:0000256" key="7">
    <source>
        <dbReference type="ARBA" id="ARBA00022771"/>
    </source>
</evidence>
<dbReference type="FunFam" id="3.10.110.10:FF:000112">
    <property type="entry name" value="RBR-type E3 ubiquitin transferase"/>
    <property type="match status" value="1"/>
</dbReference>
<evidence type="ECO:0000256" key="11">
    <source>
        <dbReference type="PROSITE-ProRule" id="PRU00175"/>
    </source>
</evidence>
<dbReference type="SUPFAM" id="SSF57850">
    <property type="entry name" value="RING/U-box"/>
    <property type="match status" value="2"/>
</dbReference>
<dbReference type="CDD" id="cd23134">
    <property type="entry name" value="RING-HC_ITT1-like"/>
    <property type="match status" value="1"/>
</dbReference>
<keyword evidence="9" id="KW-0862">Zinc</keyword>
<evidence type="ECO:0000259" key="13">
    <source>
        <dbReference type="PROSITE" id="PS50089"/>
    </source>
</evidence>
<feature type="region of interest" description="Disordered" evidence="12">
    <location>
        <begin position="561"/>
        <end position="675"/>
    </location>
</feature>
<evidence type="ECO:0000313" key="16">
    <source>
        <dbReference type="EMBL" id="KAK4228211.1"/>
    </source>
</evidence>
<keyword evidence="7 11" id="KW-0863">Zinc-finger</keyword>
<dbReference type="InterPro" id="IPR006575">
    <property type="entry name" value="RWD_dom"/>
</dbReference>
<dbReference type="PROSITE" id="PS51873">
    <property type="entry name" value="TRIAD"/>
    <property type="match status" value="1"/>
</dbReference>
<evidence type="ECO:0000256" key="6">
    <source>
        <dbReference type="ARBA" id="ARBA00022737"/>
    </source>
</evidence>
<feature type="compositionally biased region" description="Basic and acidic residues" evidence="12">
    <location>
        <begin position="348"/>
        <end position="358"/>
    </location>
</feature>
<evidence type="ECO:0000259" key="15">
    <source>
        <dbReference type="PROSITE" id="PS51873"/>
    </source>
</evidence>
<comment type="caution">
    <text evidence="16">The sequence shown here is derived from an EMBL/GenBank/DDBJ whole genome shotgun (WGS) entry which is preliminary data.</text>
</comment>
<feature type="compositionally biased region" description="Gly residues" evidence="12">
    <location>
        <begin position="620"/>
        <end position="631"/>
    </location>
</feature>
<sequence length="728" mass="78855">MAEDDDLDNPRDVELSSLTAIYPEIQQPKPNDPYTIALDLPVTPSKAVVVFFPAASDDATRPEANNNHPNNDNGRAGAPTQVDSHEITHLPSLHLQITFGPKYPADDPPRVTISTTPPWLPADTVKRLEEDGTRLWEEMGRDIVGFTYIDHLQQEADQVFGLVGDKDALEVDPSHKISILDYDIQARRAAFEKETFECGVCLDPKKGTACHRMLDCGHVFCVECLQDFYNNAIKEGDLTMVRCPAPNCAKEREKKAAASSGKKKKAKTFISPSELLQIPLDQETVKRYVTLKYKTELESDKNTVYCPRQWCNGAARSKKHKKPQGFELAEASDDDDSASDEDEDEDENHANGEGKSKPYKDETELLSICEECSFAFCSRCLQSWHGEFVECAPPREKGELSAEEIASLEYMKLHTTPCPTCAAPAQKTRGCNHMICYRCQTHFCYLCSAWLDPGNPYQHFNEMPDGRVTGCYMRLWELEFGDGDDVGRGFRGGVGGAAPAAAAAVPPAVAPNLIPEIEEPDDEVEEVIPPAAPEPPEPPVNGGQVGIAREGPLVLRIAANPTAGAGRGGPRGRAAPVAAAAGPVRGGAGGRGRGGGGVQAQGGGRRGGRGGRRAGAAVGQRGGGRGGGVGGLPHHRQNNQPGNQAQQQRRINVNNNNNPNQNGGRGGGGGLDELIHDFDHHGHEVIDPAHEAWIQHFVRLALNDEEDILFISDDDDDDDDDVAMALID</sequence>
<dbReference type="InterPro" id="IPR016135">
    <property type="entry name" value="UBQ-conjugating_enzyme/RWD"/>
</dbReference>
<dbReference type="GO" id="GO:0016567">
    <property type="term" value="P:protein ubiquitination"/>
    <property type="evidence" value="ECO:0007669"/>
    <property type="project" value="InterPro"/>
</dbReference>
<dbReference type="Pfam" id="PF05773">
    <property type="entry name" value="RWD"/>
    <property type="match status" value="1"/>
</dbReference>
<evidence type="ECO:0000256" key="8">
    <source>
        <dbReference type="ARBA" id="ARBA00022786"/>
    </source>
</evidence>
<dbReference type="EC" id="2.3.2.31" evidence="3"/>
<dbReference type="Gene3D" id="3.30.40.10">
    <property type="entry name" value="Zinc/RING finger domain, C3HC4 (zinc finger)"/>
    <property type="match status" value="1"/>
</dbReference>
<keyword evidence="8" id="KW-0833">Ubl conjugation pathway</keyword>
<dbReference type="InterPro" id="IPR044066">
    <property type="entry name" value="TRIAD_supradom"/>
</dbReference>
<feature type="domain" description="RING-type" evidence="13">
    <location>
        <begin position="198"/>
        <end position="247"/>
    </location>
</feature>
<feature type="region of interest" description="Disordered" evidence="12">
    <location>
        <begin position="59"/>
        <end position="80"/>
    </location>
</feature>
<dbReference type="PROSITE" id="PS50089">
    <property type="entry name" value="ZF_RING_2"/>
    <property type="match status" value="1"/>
</dbReference>
<dbReference type="PROSITE" id="PS00518">
    <property type="entry name" value="ZF_RING_1"/>
    <property type="match status" value="1"/>
</dbReference>
<dbReference type="InterPro" id="IPR002867">
    <property type="entry name" value="IBR_dom"/>
</dbReference>
<feature type="domain" description="RWD" evidence="14">
    <location>
        <begin position="13"/>
        <end position="159"/>
    </location>
</feature>
<dbReference type="Pfam" id="PF22191">
    <property type="entry name" value="IBR_1"/>
    <property type="match status" value="1"/>
</dbReference>
<comment type="similarity">
    <text evidence="10">Belongs to the RBR family. RNF14 subfamily.</text>
</comment>
<dbReference type="SUPFAM" id="SSF54495">
    <property type="entry name" value="UBC-like"/>
    <property type="match status" value="1"/>
</dbReference>
<keyword evidence="17" id="KW-1185">Reference proteome</keyword>
<evidence type="ECO:0000256" key="4">
    <source>
        <dbReference type="ARBA" id="ARBA00022679"/>
    </source>
</evidence>
<dbReference type="SMART" id="SM00591">
    <property type="entry name" value="RWD"/>
    <property type="match status" value="1"/>
</dbReference>
<keyword evidence="4" id="KW-0808">Transferase</keyword>
<keyword evidence="6" id="KW-0677">Repeat</keyword>
<dbReference type="Gene3D" id="1.20.120.1750">
    <property type="match status" value="1"/>
</dbReference>
<dbReference type="PROSITE" id="PS50908">
    <property type="entry name" value="RWD"/>
    <property type="match status" value="1"/>
</dbReference>
<name>A0AAN7GW22_9PEZI</name>
<feature type="compositionally biased region" description="Low complexity" evidence="12">
    <location>
        <begin position="572"/>
        <end position="583"/>
    </location>
</feature>
<evidence type="ECO:0000256" key="5">
    <source>
        <dbReference type="ARBA" id="ARBA00022723"/>
    </source>
</evidence>
<dbReference type="Proteomes" id="UP001301958">
    <property type="component" value="Unassembled WGS sequence"/>
</dbReference>
<feature type="domain" description="RING-type" evidence="15">
    <location>
        <begin position="194"/>
        <end position="475"/>
    </location>
</feature>
<comment type="pathway">
    <text evidence="2">Protein modification; protein ubiquitination.</text>
</comment>
<dbReference type="InterPro" id="IPR017907">
    <property type="entry name" value="Znf_RING_CS"/>
</dbReference>
<evidence type="ECO:0000259" key="14">
    <source>
        <dbReference type="PROSITE" id="PS50908"/>
    </source>
</evidence>
<evidence type="ECO:0000256" key="9">
    <source>
        <dbReference type="ARBA" id="ARBA00022833"/>
    </source>
</evidence>
<dbReference type="InterPro" id="IPR047548">
    <property type="entry name" value="Rcat_RBR_RNF14"/>
</dbReference>
<dbReference type="AlphaFoldDB" id="A0AAN7GW22"/>
<reference evidence="16" key="2">
    <citation type="submission" date="2023-05" db="EMBL/GenBank/DDBJ databases">
        <authorList>
            <consortium name="Lawrence Berkeley National Laboratory"/>
            <person name="Steindorff A."/>
            <person name="Hensen N."/>
            <person name="Bonometti L."/>
            <person name="Westerberg I."/>
            <person name="Brannstrom I.O."/>
            <person name="Guillou S."/>
            <person name="Cros-Aarteil S."/>
            <person name="Calhoun S."/>
            <person name="Haridas S."/>
            <person name="Kuo A."/>
            <person name="Mondo S."/>
            <person name="Pangilinan J."/>
            <person name="Riley R."/>
            <person name="Labutti K."/>
            <person name="Andreopoulos B."/>
            <person name="Lipzen A."/>
            <person name="Chen C."/>
            <person name="Yanf M."/>
            <person name="Daum C."/>
            <person name="Ng V."/>
            <person name="Clum A."/>
            <person name="Ohm R."/>
            <person name="Martin F."/>
            <person name="Silar P."/>
            <person name="Natvig D."/>
            <person name="Lalanne C."/>
            <person name="Gautier V."/>
            <person name="Ament-Velasquez S.L."/>
            <person name="Kruys A."/>
            <person name="Hutchinson M.I."/>
            <person name="Powell A.J."/>
            <person name="Barry K."/>
            <person name="Miller A.N."/>
            <person name="Grigoriev I.V."/>
            <person name="Debuchy R."/>
            <person name="Gladieux P."/>
            <person name="Thoren M.H."/>
            <person name="Johannesson H."/>
        </authorList>
    </citation>
    <scope>NUCLEOTIDE SEQUENCE</scope>
    <source>
        <strain evidence="16">CBS 990.96</strain>
    </source>
</reference>
<accession>A0AAN7GW22</accession>
<dbReference type="InterPro" id="IPR001841">
    <property type="entry name" value="Znf_RING"/>
</dbReference>
<evidence type="ECO:0000256" key="1">
    <source>
        <dbReference type="ARBA" id="ARBA00001798"/>
    </source>
</evidence>
<dbReference type="Pfam" id="PF01485">
    <property type="entry name" value="IBR"/>
    <property type="match status" value="1"/>
</dbReference>
<evidence type="ECO:0000256" key="2">
    <source>
        <dbReference type="ARBA" id="ARBA00004906"/>
    </source>
</evidence>
<dbReference type="GO" id="GO:0061630">
    <property type="term" value="F:ubiquitin protein ligase activity"/>
    <property type="evidence" value="ECO:0007669"/>
    <property type="project" value="UniProtKB-EC"/>
</dbReference>
<proteinExistence type="inferred from homology"/>
<organism evidence="16 17">
    <name type="scientific">Podospora fimiseda</name>
    <dbReference type="NCBI Taxonomy" id="252190"/>
    <lineage>
        <taxon>Eukaryota</taxon>
        <taxon>Fungi</taxon>
        <taxon>Dikarya</taxon>
        <taxon>Ascomycota</taxon>
        <taxon>Pezizomycotina</taxon>
        <taxon>Sordariomycetes</taxon>
        <taxon>Sordariomycetidae</taxon>
        <taxon>Sordariales</taxon>
        <taxon>Podosporaceae</taxon>
        <taxon>Podospora</taxon>
    </lineage>
</organism>
<evidence type="ECO:0000313" key="17">
    <source>
        <dbReference type="Proteomes" id="UP001301958"/>
    </source>
</evidence>
<dbReference type="SMART" id="SM00647">
    <property type="entry name" value="IBR"/>
    <property type="match status" value="1"/>
</dbReference>
<dbReference type="GO" id="GO:0008270">
    <property type="term" value="F:zinc ion binding"/>
    <property type="evidence" value="ECO:0007669"/>
    <property type="project" value="UniProtKB-KW"/>
</dbReference>